<keyword evidence="5 16" id="KW-0548">Nucleotidyltransferase</keyword>
<evidence type="ECO:0000256" key="7">
    <source>
        <dbReference type="ARBA" id="ARBA00022722"/>
    </source>
</evidence>
<name>A0A3N5BG19_9THEO</name>
<dbReference type="InterPro" id="IPR020046">
    <property type="entry name" value="5-3_exonucl_a-hlix_arch_N"/>
</dbReference>
<proteinExistence type="inferred from homology"/>
<keyword evidence="13 16" id="KW-0234">DNA repair</keyword>
<dbReference type="InterPro" id="IPR019760">
    <property type="entry name" value="DNA-dir_DNA_pol_A_CS"/>
</dbReference>
<comment type="catalytic activity">
    <reaction evidence="14 16">
        <text>DNA(n) + a 2'-deoxyribonucleoside 5'-triphosphate = DNA(n+1) + diphosphate</text>
        <dbReference type="Rhea" id="RHEA:22508"/>
        <dbReference type="Rhea" id="RHEA-COMP:17339"/>
        <dbReference type="Rhea" id="RHEA-COMP:17340"/>
        <dbReference type="ChEBI" id="CHEBI:33019"/>
        <dbReference type="ChEBI" id="CHEBI:61560"/>
        <dbReference type="ChEBI" id="CHEBI:173112"/>
        <dbReference type="EC" id="2.7.7.7"/>
    </reaction>
</comment>
<evidence type="ECO:0000256" key="3">
    <source>
        <dbReference type="ARBA" id="ARBA00020311"/>
    </source>
</evidence>
<dbReference type="InterPro" id="IPR018320">
    <property type="entry name" value="DNA_polymerase_1"/>
</dbReference>
<keyword evidence="10 16" id="KW-0269">Exonuclease</keyword>
<dbReference type="PANTHER" id="PTHR10133">
    <property type="entry name" value="DNA POLYMERASE I"/>
    <property type="match status" value="1"/>
</dbReference>
<dbReference type="GO" id="GO:0003677">
    <property type="term" value="F:DNA binding"/>
    <property type="evidence" value="ECO:0007669"/>
    <property type="project" value="UniProtKB-UniRule"/>
</dbReference>
<dbReference type="Pfam" id="PF02739">
    <property type="entry name" value="5_3_exonuc_N"/>
    <property type="match status" value="1"/>
</dbReference>
<dbReference type="OrthoDB" id="9806424at2"/>
<evidence type="ECO:0000256" key="14">
    <source>
        <dbReference type="ARBA" id="ARBA00049244"/>
    </source>
</evidence>
<comment type="caution">
    <text evidence="19">The sequence shown here is derived from an EMBL/GenBank/DDBJ whole genome shotgun (WGS) entry which is preliminary data.</text>
</comment>
<evidence type="ECO:0000313" key="20">
    <source>
        <dbReference type="Proteomes" id="UP000282654"/>
    </source>
</evidence>
<evidence type="ECO:0000256" key="4">
    <source>
        <dbReference type="ARBA" id="ARBA00022679"/>
    </source>
</evidence>
<dbReference type="CDD" id="cd09859">
    <property type="entry name" value="PIN_53EXO"/>
    <property type="match status" value="1"/>
</dbReference>
<sequence length="864" mass="94611">MQRVVLLDGNSLAHRAFHAIPALSTREGLPTNAAYGFTGMLLKLLKEIAPDSVVAAFDKGRLTFRHAVAASYKAHRPATPEDLRPQFPLIKEVLQAFRIPVLETEGFEADDIIGTLVTQAEKAGYSCFIVTGDLDTLQLVSPQTTVLATRKGISEIVPYDEKAVVERYGVTPRQLPDLKGLTGDASDNIPGVPGIGPKTAAALLRKYGSLEEIFNHLPELPANIRSKLLPYKDQALLSKQLATIQRVVPLDTDITAFAWPGPDMDEVYRVFQRLEFRSLLKKLPEIRGQRTQKETPGAALPAATEIAFDPAAPEALLEKLAERSVAALALRGNTQGPLACALCLDPETVFTAAGNASVAALLKVLLAFPELQLTVHDAKQALHLLQPLGLGPEKVSFDTMIAAYLLNPAVPNTLDAVAFEHLGTVLPAQSGPPEQALAVFLLTPTLAAKLRLEGQDYLFREVELPLAAVLQAMEAAGIAVDRQELEKIAAELADQIREVTGEIFKLAGEEFNLNSPKQLGRILFEKLGLKPVRKTKTGYATDAAVLEKLSGHKIVARILQYRQLAKFKNTYADALLQLINPQTGRLHTTFYQTVTATGRLASAEPNLQNIPVRDPLGRRIRRAFVAGLPGSLLLSADYSQIELRILAHLAGDELLTAAFKQGEDIHTRTAAEVFGLAPEAVTPELRARAKVVNFGIIYGMSDYGLAQELKIEPSEAHRYIERYFARYVGVKRFIEKTIRQARETGFVTTVLGRRRYIPEILSPNRIQRQLGERLAVNTTIQGSAADLIKKAMVDIHRELTRGGYSTRMVLQVHDELLFEVPAGELPAVAPLIKAKMEQALPFAVPITVTLKAGPNWHDLEKIEV</sequence>
<dbReference type="SUPFAM" id="SSF56672">
    <property type="entry name" value="DNA/RNA polymerases"/>
    <property type="match status" value="1"/>
</dbReference>
<evidence type="ECO:0000256" key="1">
    <source>
        <dbReference type="ARBA" id="ARBA00007705"/>
    </source>
</evidence>
<dbReference type="AlphaFoldDB" id="A0A3N5BG19"/>
<dbReference type="InterPro" id="IPR012337">
    <property type="entry name" value="RNaseH-like_sf"/>
</dbReference>
<dbReference type="Gene3D" id="3.30.420.10">
    <property type="entry name" value="Ribonuclease H-like superfamily/Ribonuclease H"/>
    <property type="match status" value="1"/>
</dbReference>
<dbReference type="SUPFAM" id="SSF53098">
    <property type="entry name" value="Ribonuclease H-like"/>
    <property type="match status" value="1"/>
</dbReference>
<dbReference type="SMART" id="SM00475">
    <property type="entry name" value="53EXOc"/>
    <property type="match status" value="1"/>
</dbReference>
<reference evidence="19 20" key="1">
    <citation type="submission" date="2018-11" db="EMBL/GenBank/DDBJ databases">
        <title>Genomic Encyclopedia of Type Strains, Phase IV (KMG-IV): sequencing the most valuable type-strain genomes for metagenomic binning, comparative biology and taxonomic classification.</title>
        <authorList>
            <person name="Goeker M."/>
        </authorList>
    </citation>
    <scope>NUCLEOTIDE SEQUENCE [LARGE SCALE GENOMIC DNA]</scope>
    <source>
        <strain evidence="19 20">DSM 102936</strain>
    </source>
</reference>
<evidence type="ECO:0000256" key="10">
    <source>
        <dbReference type="ARBA" id="ARBA00022839"/>
    </source>
</evidence>
<gene>
    <name evidence="16" type="primary">polA</name>
    <name evidence="19" type="ORF">EDD75_2109</name>
</gene>
<dbReference type="InterPro" id="IPR036279">
    <property type="entry name" value="5-3_exonuclease_C_sf"/>
</dbReference>
<evidence type="ECO:0000256" key="8">
    <source>
        <dbReference type="ARBA" id="ARBA00022763"/>
    </source>
</evidence>
<dbReference type="RefSeq" id="WP_123931777.1">
    <property type="nucleotide sequence ID" value="NZ_RKRE01000003.1"/>
</dbReference>
<keyword evidence="12 16" id="KW-0238">DNA-binding</keyword>
<comment type="subunit">
    <text evidence="16">Single-chain monomer with multiple functions.</text>
</comment>
<dbReference type="InterPro" id="IPR036397">
    <property type="entry name" value="RNaseH_sf"/>
</dbReference>
<dbReference type="FunFam" id="3.40.50.1010:FF:000001">
    <property type="entry name" value="DNA polymerase I"/>
    <property type="match status" value="1"/>
</dbReference>
<feature type="domain" description="5'-3' exonuclease" evidence="17">
    <location>
        <begin position="2"/>
        <end position="260"/>
    </location>
</feature>
<evidence type="ECO:0000256" key="5">
    <source>
        <dbReference type="ARBA" id="ARBA00022695"/>
    </source>
</evidence>
<dbReference type="InterPro" id="IPR054690">
    <property type="entry name" value="DNA_polI_exonuclease"/>
</dbReference>
<feature type="domain" description="DNA-directed DNA polymerase family A palm" evidence="18">
    <location>
        <begin position="617"/>
        <end position="824"/>
    </location>
</feature>
<dbReference type="Gene3D" id="3.40.50.1010">
    <property type="entry name" value="5'-nuclease"/>
    <property type="match status" value="1"/>
</dbReference>
<evidence type="ECO:0000256" key="11">
    <source>
        <dbReference type="ARBA" id="ARBA00022932"/>
    </source>
</evidence>
<evidence type="ECO:0000259" key="18">
    <source>
        <dbReference type="SMART" id="SM00482"/>
    </source>
</evidence>
<dbReference type="InterPro" id="IPR043502">
    <property type="entry name" value="DNA/RNA_pol_sf"/>
</dbReference>
<dbReference type="InterPro" id="IPR020045">
    <property type="entry name" value="DNA_polI_H3TH"/>
</dbReference>
<evidence type="ECO:0000256" key="9">
    <source>
        <dbReference type="ARBA" id="ARBA00022801"/>
    </source>
</evidence>
<keyword evidence="11 16" id="KW-0239">DNA-directed DNA polymerase</keyword>
<dbReference type="CDD" id="cd06140">
    <property type="entry name" value="DNA_polA_I_Bacillus_like_exo"/>
    <property type="match status" value="1"/>
</dbReference>
<dbReference type="CDD" id="cd09898">
    <property type="entry name" value="H3TH_53EXO"/>
    <property type="match status" value="1"/>
</dbReference>
<evidence type="ECO:0000313" key="19">
    <source>
        <dbReference type="EMBL" id="RPF42991.1"/>
    </source>
</evidence>
<dbReference type="Gene3D" id="3.30.70.370">
    <property type="match status" value="1"/>
</dbReference>
<dbReference type="GO" id="GO:0006261">
    <property type="term" value="P:DNA-templated DNA replication"/>
    <property type="evidence" value="ECO:0007669"/>
    <property type="project" value="UniProtKB-UniRule"/>
</dbReference>
<dbReference type="InterPro" id="IPR001098">
    <property type="entry name" value="DNA-dir_DNA_pol_A_palm_dom"/>
</dbReference>
<dbReference type="InterPro" id="IPR002298">
    <property type="entry name" value="DNA_polymerase_A"/>
</dbReference>
<dbReference type="EMBL" id="RKRE01000003">
    <property type="protein sequence ID" value="RPF42991.1"/>
    <property type="molecule type" value="Genomic_DNA"/>
</dbReference>
<dbReference type="FunFam" id="1.20.1060.10:FF:000001">
    <property type="entry name" value="DNA polymerase I"/>
    <property type="match status" value="1"/>
</dbReference>
<dbReference type="SMART" id="SM00482">
    <property type="entry name" value="POLAc"/>
    <property type="match status" value="1"/>
</dbReference>
<dbReference type="FunFam" id="1.10.150.20:FF:000002">
    <property type="entry name" value="DNA polymerase I"/>
    <property type="match status" value="1"/>
</dbReference>
<keyword evidence="9 16" id="KW-0378">Hydrolase</keyword>
<dbReference type="SUPFAM" id="SSF47807">
    <property type="entry name" value="5' to 3' exonuclease, C-terminal subdomain"/>
    <property type="match status" value="1"/>
</dbReference>
<dbReference type="SUPFAM" id="SSF88723">
    <property type="entry name" value="PIN domain-like"/>
    <property type="match status" value="1"/>
</dbReference>
<comment type="similarity">
    <text evidence="1 16">Belongs to the DNA polymerase type-A family.</text>
</comment>
<protein>
    <recommendedName>
        <fullName evidence="3 15">DNA polymerase I</fullName>
        <ecNumber evidence="2 15">2.7.7.7</ecNumber>
    </recommendedName>
</protein>
<dbReference type="Pfam" id="PF22619">
    <property type="entry name" value="DNA_polI_exo1"/>
    <property type="match status" value="1"/>
</dbReference>
<evidence type="ECO:0000256" key="2">
    <source>
        <dbReference type="ARBA" id="ARBA00012417"/>
    </source>
</evidence>
<keyword evidence="4 16" id="KW-0808">Transferase</keyword>
<evidence type="ECO:0000256" key="6">
    <source>
        <dbReference type="ARBA" id="ARBA00022705"/>
    </source>
</evidence>
<dbReference type="Gene3D" id="1.10.150.20">
    <property type="entry name" value="5' to 3' exonuclease, C-terminal subdomain"/>
    <property type="match status" value="2"/>
</dbReference>
<dbReference type="Pfam" id="PF00476">
    <property type="entry name" value="DNA_pol_A"/>
    <property type="match status" value="1"/>
</dbReference>
<evidence type="ECO:0000256" key="15">
    <source>
        <dbReference type="NCBIfam" id="TIGR00593"/>
    </source>
</evidence>
<organism evidence="19 20">
    <name type="scientific">Thermodesulfitimonas autotrophica</name>
    <dbReference type="NCBI Taxonomy" id="1894989"/>
    <lineage>
        <taxon>Bacteria</taxon>
        <taxon>Bacillati</taxon>
        <taxon>Bacillota</taxon>
        <taxon>Clostridia</taxon>
        <taxon>Thermoanaerobacterales</taxon>
        <taxon>Thermoanaerobacteraceae</taxon>
        <taxon>Thermodesulfitimonas</taxon>
    </lineage>
</organism>
<keyword evidence="6 16" id="KW-0235">DNA replication</keyword>
<dbReference type="GO" id="GO:0003887">
    <property type="term" value="F:DNA-directed DNA polymerase activity"/>
    <property type="evidence" value="ECO:0007669"/>
    <property type="project" value="UniProtKB-UniRule"/>
</dbReference>
<keyword evidence="20" id="KW-1185">Reference proteome</keyword>
<dbReference type="EC" id="2.7.7.7" evidence="2 15"/>
<evidence type="ECO:0000256" key="12">
    <source>
        <dbReference type="ARBA" id="ARBA00023125"/>
    </source>
</evidence>
<dbReference type="InterPro" id="IPR008918">
    <property type="entry name" value="HhH2"/>
</dbReference>
<dbReference type="PRINTS" id="PR00868">
    <property type="entry name" value="DNAPOLI"/>
</dbReference>
<dbReference type="Pfam" id="PF01367">
    <property type="entry name" value="5_3_exonuc"/>
    <property type="match status" value="1"/>
</dbReference>
<keyword evidence="7" id="KW-0540">Nuclease</keyword>
<comment type="function">
    <text evidence="16">In addition to polymerase activity, this DNA polymerase exhibits 5'-3' exonuclease activity.</text>
</comment>
<dbReference type="InterPro" id="IPR002421">
    <property type="entry name" value="5-3_exonuclease"/>
</dbReference>
<dbReference type="Gene3D" id="1.20.1060.10">
    <property type="entry name" value="Taq DNA Polymerase, Chain T, domain 4"/>
    <property type="match status" value="1"/>
</dbReference>
<dbReference type="InterPro" id="IPR029060">
    <property type="entry name" value="PIN-like_dom_sf"/>
</dbReference>
<accession>A0A3N5BG19</accession>
<dbReference type="SMART" id="SM00279">
    <property type="entry name" value="HhH2"/>
    <property type="match status" value="1"/>
</dbReference>
<dbReference type="CDD" id="cd08637">
    <property type="entry name" value="DNA_pol_A_pol_I_C"/>
    <property type="match status" value="1"/>
</dbReference>
<evidence type="ECO:0000256" key="16">
    <source>
        <dbReference type="RuleBase" id="RU004460"/>
    </source>
</evidence>
<dbReference type="PANTHER" id="PTHR10133:SF27">
    <property type="entry name" value="DNA POLYMERASE NU"/>
    <property type="match status" value="1"/>
</dbReference>
<dbReference type="NCBIfam" id="NF004397">
    <property type="entry name" value="PRK05755.1"/>
    <property type="match status" value="1"/>
</dbReference>
<dbReference type="GO" id="GO:0006302">
    <property type="term" value="P:double-strand break repair"/>
    <property type="evidence" value="ECO:0007669"/>
    <property type="project" value="TreeGrafter"/>
</dbReference>
<dbReference type="FunFam" id="1.10.150.20:FF:000003">
    <property type="entry name" value="DNA polymerase I"/>
    <property type="match status" value="1"/>
</dbReference>
<keyword evidence="8 16" id="KW-0227">DNA damage</keyword>
<evidence type="ECO:0000256" key="13">
    <source>
        <dbReference type="ARBA" id="ARBA00023204"/>
    </source>
</evidence>
<dbReference type="PROSITE" id="PS00447">
    <property type="entry name" value="DNA_POLYMERASE_A"/>
    <property type="match status" value="1"/>
</dbReference>
<dbReference type="GO" id="GO:0008409">
    <property type="term" value="F:5'-3' exonuclease activity"/>
    <property type="evidence" value="ECO:0007669"/>
    <property type="project" value="UniProtKB-UniRule"/>
</dbReference>
<dbReference type="NCBIfam" id="TIGR00593">
    <property type="entry name" value="pola"/>
    <property type="match status" value="1"/>
</dbReference>
<dbReference type="Proteomes" id="UP000282654">
    <property type="component" value="Unassembled WGS sequence"/>
</dbReference>
<evidence type="ECO:0000259" key="17">
    <source>
        <dbReference type="SMART" id="SM00475"/>
    </source>
</evidence>